<accession>A0A1X9T594</accession>
<dbReference type="PROSITE" id="PS00028">
    <property type="entry name" value="ZINC_FINGER_C2H2_1"/>
    <property type="match status" value="1"/>
</dbReference>
<protein>
    <submittedName>
        <fullName evidence="2">Transcription activator motif protein</fullName>
    </submittedName>
</protein>
<evidence type="ECO:0000313" key="3">
    <source>
        <dbReference type="Proteomes" id="UP000203507"/>
    </source>
</evidence>
<reference evidence="2" key="1">
    <citation type="journal article" date="2017" name="Vet. Pathol.">
        <title>Ranid Herpesvirus 3 and Proliferative Dermatitis in Free-Ranging Wild Common Frogs (Rana Temporaria).</title>
        <authorList>
            <person name="Origgi F.C."/>
            <person name="Schmidt B.R."/>
            <person name="Lohmann P."/>
            <person name="Otten P."/>
            <person name="Akdesir E."/>
            <person name="Gaschen V."/>
            <person name="Aguilar-Bultet L."/>
            <person name="Wahli T."/>
            <person name="Sattler U."/>
            <person name="Stoffel M.H."/>
        </authorList>
    </citation>
    <scope>NUCLEOTIDE SEQUENCE [LARGE SCALE GENOMIC DNA]</scope>
    <source>
        <strain evidence="2">FO1_2015</strain>
    </source>
</reference>
<sequence>MPPKRGTRGLSGKTMRRVMCSQCCVTLSSGRDLYRHTNSVHGGFHTGGIIVLYCNACSEAIQLYNTTDPECNIYTFIEHTHNCISNNSHPRIRLHRN</sequence>
<dbReference type="KEGG" id="vg:32878204"/>
<proteinExistence type="predicted"/>
<organism evidence="2">
    <name type="scientific">Ranid herpesvirus 3</name>
    <dbReference type="NCBI Taxonomy" id="1987509"/>
    <lineage>
        <taxon>Viruses</taxon>
        <taxon>Duplodnaviria</taxon>
        <taxon>Heunggongvirae</taxon>
        <taxon>Peploviricota</taxon>
        <taxon>Herviviricetes</taxon>
        <taxon>Herpesvirales</taxon>
        <taxon>Alloherpesviridae</taxon>
        <taxon>Batravirus</taxon>
        <taxon>Batravirus ranidallo3</taxon>
    </lineage>
</organism>
<dbReference type="InterPro" id="IPR013087">
    <property type="entry name" value="Znf_C2H2_type"/>
</dbReference>
<feature type="domain" description="C2H2-type" evidence="1">
    <location>
        <begin position="20"/>
        <end position="41"/>
    </location>
</feature>
<keyword evidence="3" id="KW-1185">Reference proteome</keyword>
<evidence type="ECO:0000259" key="1">
    <source>
        <dbReference type="PROSITE" id="PS00028"/>
    </source>
</evidence>
<dbReference type="Proteomes" id="UP000203507">
    <property type="component" value="Segment"/>
</dbReference>
<dbReference type="GeneID" id="32878204"/>
<dbReference type="EMBL" id="KX832224">
    <property type="protein sequence ID" value="ARR28870.1"/>
    <property type="molecule type" value="Genomic_DNA"/>
</dbReference>
<name>A0A1X9T594_9VIRU</name>
<evidence type="ECO:0000313" key="2">
    <source>
        <dbReference type="EMBL" id="ARR28870.1"/>
    </source>
</evidence>
<dbReference type="RefSeq" id="YP_009362379.1">
    <property type="nucleotide sequence ID" value="NC_034618.1"/>
</dbReference>